<evidence type="ECO:0000259" key="1">
    <source>
        <dbReference type="Pfam" id="PF00149"/>
    </source>
</evidence>
<gene>
    <name evidence="2" type="ORF">DF223_10745</name>
</gene>
<organism evidence="2 3">
    <name type="scientific">Mycetocola zhujimingii</name>
    <dbReference type="NCBI Taxonomy" id="2079792"/>
    <lineage>
        <taxon>Bacteria</taxon>
        <taxon>Bacillati</taxon>
        <taxon>Actinomycetota</taxon>
        <taxon>Actinomycetes</taxon>
        <taxon>Micrococcales</taxon>
        <taxon>Microbacteriaceae</taxon>
        <taxon>Mycetocola</taxon>
    </lineage>
</organism>
<comment type="caution">
    <text evidence="2">The sequence shown here is derived from an EMBL/GenBank/DDBJ whole genome shotgun (WGS) entry which is preliminary data.</text>
</comment>
<dbReference type="GO" id="GO:0016787">
    <property type="term" value="F:hydrolase activity"/>
    <property type="evidence" value="ECO:0007669"/>
    <property type="project" value="InterPro"/>
</dbReference>
<dbReference type="SUPFAM" id="SSF56300">
    <property type="entry name" value="Metallo-dependent phosphatases"/>
    <property type="match status" value="1"/>
</dbReference>
<dbReference type="Pfam" id="PF00149">
    <property type="entry name" value="Metallophos"/>
    <property type="match status" value="1"/>
</dbReference>
<name>A0A2U1TCF2_9MICO</name>
<feature type="domain" description="Calcineurin-like phosphoesterase" evidence="1">
    <location>
        <begin position="16"/>
        <end position="221"/>
    </location>
</feature>
<accession>A0A2U1TCF2</accession>
<protein>
    <recommendedName>
        <fullName evidence="1">Calcineurin-like phosphoesterase domain-containing protein</fullName>
    </recommendedName>
</protein>
<dbReference type="Gene3D" id="3.60.21.10">
    <property type="match status" value="1"/>
</dbReference>
<sequence>MGDHPVVEGFSDSVEIGVMGDVHGDLGHLLQVATMFARRGVTTLLQLGDWGFVWPGENWSITLDKLDRRLGRLGSTLFFLLGNHDAYPLVESFPESADGLRWLRPHLACVPRGWRTVIGGKHQFAALGGANSIDRQYRTPGRDWWAEEQITDLDLIRLGAREADVLVGHETALGIPTLDSFLASRPRWPVDAEYANTSRAQFHRALLQTRPRLTLSGHHHRHIDETVLYTDGRGAFTCRVVVLDQNGPGISQAILDTQTLDLTFFHRNGSQPVNPHERRINE</sequence>
<proteinExistence type="predicted"/>
<dbReference type="AlphaFoldDB" id="A0A2U1TCF2"/>
<dbReference type="EMBL" id="QEFB01000012">
    <property type="protein sequence ID" value="PWC06572.1"/>
    <property type="molecule type" value="Genomic_DNA"/>
</dbReference>
<dbReference type="Proteomes" id="UP000244962">
    <property type="component" value="Unassembled WGS sequence"/>
</dbReference>
<dbReference type="InterPro" id="IPR004843">
    <property type="entry name" value="Calcineurin-like_PHP"/>
</dbReference>
<reference evidence="3" key="1">
    <citation type="submission" date="2018-04" db="EMBL/GenBank/DDBJ databases">
        <authorList>
            <person name="Liu S."/>
            <person name="Wang Z."/>
            <person name="Li J."/>
        </authorList>
    </citation>
    <scope>NUCLEOTIDE SEQUENCE [LARGE SCALE GENOMIC DNA]</scope>
    <source>
        <strain evidence="3">622</strain>
    </source>
</reference>
<dbReference type="InterPro" id="IPR029052">
    <property type="entry name" value="Metallo-depent_PP-like"/>
</dbReference>
<evidence type="ECO:0000313" key="3">
    <source>
        <dbReference type="Proteomes" id="UP000244962"/>
    </source>
</evidence>
<evidence type="ECO:0000313" key="2">
    <source>
        <dbReference type="EMBL" id="PWC06572.1"/>
    </source>
</evidence>
<keyword evidence="3" id="KW-1185">Reference proteome</keyword>